<keyword evidence="2" id="KW-0472">Membrane</keyword>
<feature type="transmembrane region" description="Helical" evidence="2">
    <location>
        <begin position="52"/>
        <end position="72"/>
    </location>
</feature>
<feature type="transmembrane region" description="Helical" evidence="2">
    <location>
        <begin position="137"/>
        <end position="157"/>
    </location>
</feature>
<feature type="transmembrane region" description="Helical" evidence="2">
    <location>
        <begin position="241"/>
        <end position="264"/>
    </location>
</feature>
<feature type="transmembrane region" description="Helical" evidence="2">
    <location>
        <begin position="308"/>
        <end position="326"/>
    </location>
</feature>
<dbReference type="SUPFAM" id="SSF103473">
    <property type="entry name" value="MFS general substrate transporter"/>
    <property type="match status" value="1"/>
</dbReference>
<feature type="transmembrane region" description="Helical" evidence="2">
    <location>
        <begin position="12"/>
        <end position="32"/>
    </location>
</feature>
<dbReference type="PROSITE" id="PS50850">
    <property type="entry name" value="MFS"/>
    <property type="match status" value="1"/>
</dbReference>
<evidence type="ECO:0000259" key="3">
    <source>
        <dbReference type="PROSITE" id="PS50850"/>
    </source>
</evidence>
<dbReference type="InterPro" id="IPR036259">
    <property type="entry name" value="MFS_trans_sf"/>
</dbReference>
<keyword evidence="2" id="KW-0812">Transmembrane</keyword>
<dbReference type="InterPro" id="IPR011701">
    <property type="entry name" value="MFS"/>
</dbReference>
<feature type="transmembrane region" description="Helical" evidence="2">
    <location>
        <begin position="332"/>
        <end position="355"/>
    </location>
</feature>
<organism evidence="4 5">
    <name type="scientific">Mytilus edulis</name>
    <name type="common">Blue mussel</name>
    <dbReference type="NCBI Taxonomy" id="6550"/>
    <lineage>
        <taxon>Eukaryota</taxon>
        <taxon>Metazoa</taxon>
        <taxon>Spiralia</taxon>
        <taxon>Lophotrochozoa</taxon>
        <taxon>Mollusca</taxon>
        <taxon>Bivalvia</taxon>
        <taxon>Autobranchia</taxon>
        <taxon>Pteriomorphia</taxon>
        <taxon>Mytilida</taxon>
        <taxon>Mytiloidea</taxon>
        <taxon>Mytilidae</taxon>
        <taxon>Mytilinae</taxon>
        <taxon>Mytilus</taxon>
    </lineage>
</organism>
<keyword evidence="2" id="KW-1133">Transmembrane helix</keyword>
<feature type="transmembrane region" description="Helical" evidence="2">
    <location>
        <begin position="105"/>
        <end position="130"/>
    </location>
</feature>
<dbReference type="Pfam" id="PF07690">
    <property type="entry name" value="MFS_1"/>
    <property type="match status" value="1"/>
</dbReference>
<dbReference type="GO" id="GO:0008028">
    <property type="term" value="F:monocarboxylic acid transmembrane transporter activity"/>
    <property type="evidence" value="ECO:0007669"/>
    <property type="project" value="TreeGrafter"/>
</dbReference>
<comment type="caution">
    <text evidence="4">The sequence shown here is derived from an EMBL/GenBank/DDBJ whole genome shotgun (WGS) entry which is preliminary data.</text>
</comment>
<accession>A0A8S3VE67</accession>
<proteinExistence type="predicted"/>
<dbReference type="AlphaFoldDB" id="A0A8S3VE67"/>
<dbReference type="OrthoDB" id="6509908at2759"/>
<protein>
    <recommendedName>
        <fullName evidence="3">Major facilitator superfamily (MFS) profile domain-containing protein</fullName>
    </recommendedName>
</protein>
<evidence type="ECO:0000313" key="5">
    <source>
        <dbReference type="Proteomes" id="UP000683360"/>
    </source>
</evidence>
<dbReference type="GO" id="GO:0016020">
    <property type="term" value="C:membrane"/>
    <property type="evidence" value="ECO:0007669"/>
    <property type="project" value="UniProtKB-SubCell"/>
</dbReference>
<dbReference type="InterPro" id="IPR050327">
    <property type="entry name" value="Proton-linked_MCT"/>
</dbReference>
<dbReference type="PANTHER" id="PTHR11360:SF284">
    <property type="entry name" value="EG:103B4.3 PROTEIN-RELATED"/>
    <property type="match status" value="1"/>
</dbReference>
<evidence type="ECO:0000256" key="1">
    <source>
        <dbReference type="ARBA" id="ARBA00004141"/>
    </source>
</evidence>
<reference evidence="4" key="1">
    <citation type="submission" date="2021-03" db="EMBL/GenBank/DDBJ databases">
        <authorList>
            <person name="Bekaert M."/>
        </authorList>
    </citation>
    <scope>NUCLEOTIDE SEQUENCE</scope>
</reference>
<keyword evidence="5" id="KW-1185">Reference proteome</keyword>
<dbReference type="EMBL" id="CAJPWZ010003104">
    <property type="protein sequence ID" value="CAG2252051.1"/>
    <property type="molecule type" value="Genomic_DNA"/>
</dbReference>
<dbReference type="CDD" id="cd17352">
    <property type="entry name" value="MFS_MCT_SLC16"/>
    <property type="match status" value="1"/>
</dbReference>
<sequence length="457" mass="50412">MKNTDVDRGYSWVVLIFCGIIYLVIAGGVKSFGVLYTELLEHYEAGAGNTAWISSVCLLLFMGLGPFSNFLGEKYTYRLIMCIGSVLVLIGYTASAFVPRMDMLFLTYGVVAGTGYGLIFAPCTTIISFYFKKRRSLANGLMVSFSGFGSLLFPYMYRFLIDKYGLHGALLIIGAVFFHTCAASLLLRQPPQLLKKKQKTEEELALATPQKIETPEKTQSGCFNEAKKRIFKLDLFYNPKYTVLFCAILFQTANFAGNLVALPGHIQSLGLGKQNIALSVSLLGGSEIVARAFLGWFADLNIMTRTHLFMVCSFVSTIIAFCIPHLPYKEAVLCYAVLMGVFSGSFWSLMGVLMVDCVGLANFSPAFGLLSMASAFSILISQPIIGWLKDATGSWDMSFRFTGLLSALAFLFCLTGPMIERCWCCHQNTGTIIIDDTIQVEEVNGKVEESVLLKERS</sequence>
<name>A0A8S3VE67_MYTED</name>
<gene>
    <name evidence="4" type="ORF">MEDL_63663</name>
</gene>
<evidence type="ECO:0000256" key="2">
    <source>
        <dbReference type="SAM" id="Phobius"/>
    </source>
</evidence>
<evidence type="ECO:0000313" key="4">
    <source>
        <dbReference type="EMBL" id="CAG2252051.1"/>
    </source>
</evidence>
<feature type="transmembrane region" description="Helical" evidence="2">
    <location>
        <begin position="169"/>
        <end position="187"/>
    </location>
</feature>
<feature type="transmembrane region" description="Helical" evidence="2">
    <location>
        <begin position="276"/>
        <end position="296"/>
    </location>
</feature>
<dbReference type="Gene3D" id="1.20.1250.20">
    <property type="entry name" value="MFS general substrate transporter like domains"/>
    <property type="match status" value="2"/>
</dbReference>
<feature type="domain" description="Major facilitator superfamily (MFS) profile" evidence="3">
    <location>
        <begin position="14"/>
        <end position="421"/>
    </location>
</feature>
<feature type="transmembrane region" description="Helical" evidence="2">
    <location>
        <begin position="367"/>
        <end position="385"/>
    </location>
</feature>
<dbReference type="PANTHER" id="PTHR11360">
    <property type="entry name" value="MONOCARBOXYLATE TRANSPORTER"/>
    <property type="match status" value="1"/>
</dbReference>
<feature type="transmembrane region" description="Helical" evidence="2">
    <location>
        <begin position="79"/>
        <end position="99"/>
    </location>
</feature>
<dbReference type="InterPro" id="IPR020846">
    <property type="entry name" value="MFS_dom"/>
</dbReference>
<dbReference type="Proteomes" id="UP000683360">
    <property type="component" value="Unassembled WGS sequence"/>
</dbReference>
<feature type="transmembrane region" description="Helical" evidence="2">
    <location>
        <begin position="397"/>
        <end position="414"/>
    </location>
</feature>
<comment type="subcellular location">
    <subcellularLocation>
        <location evidence="1">Membrane</location>
        <topology evidence="1">Multi-pass membrane protein</topology>
    </subcellularLocation>
</comment>